<evidence type="ECO:0000313" key="4">
    <source>
        <dbReference type="Proteomes" id="UP000606499"/>
    </source>
</evidence>
<accession>A0A923LXB0</accession>
<evidence type="ECO:0000259" key="2">
    <source>
        <dbReference type="Pfam" id="PF20469"/>
    </source>
</evidence>
<feature type="domain" description="OLD protein-like TOPRIM" evidence="2">
    <location>
        <begin position="382"/>
        <end position="450"/>
    </location>
</feature>
<reference evidence="3" key="1">
    <citation type="submission" date="2020-08" db="EMBL/GenBank/DDBJ databases">
        <title>Genome public.</title>
        <authorList>
            <person name="Liu C."/>
            <person name="Sun Q."/>
        </authorList>
    </citation>
    <scope>NUCLEOTIDE SEQUENCE</scope>
    <source>
        <strain evidence="3">NSJ-28</strain>
    </source>
</reference>
<dbReference type="CDD" id="cd00267">
    <property type="entry name" value="ABC_ATPase"/>
    <property type="match status" value="1"/>
</dbReference>
<dbReference type="EMBL" id="JACOPL010000015">
    <property type="protein sequence ID" value="MBC5726408.1"/>
    <property type="molecule type" value="Genomic_DNA"/>
</dbReference>
<dbReference type="Proteomes" id="UP000606499">
    <property type="component" value="Unassembled WGS sequence"/>
</dbReference>
<evidence type="ECO:0000313" key="3">
    <source>
        <dbReference type="EMBL" id="MBC5726408.1"/>
    </source>
</evidence>
<dbReference type="SUPFAM" id="SSF52540">
    <property type="entry name" value="P-loop containing nucleoside triphosphate hydrolases"/>
    <property type="match status" value="1"/>
</dbReference>
<name>A0A923LXB0_9FIRM</name>
<feature type="domain" description="Endonuclease GajA/Old nuclease/RecF-like AAA" evidence="1">
    <location>
        <begin position="195"/>
        <end position="332"/>
    </location>
</feature>
<dbReference type="CDD" id="cd01026">
    <property type="entry name" value="TOPRIM_OLD"/>
    <property type="match status" value="1"/>
</dbReference>
<dbReference type="PANTHER" id="PTHR43581">
    <property type="entry name" value="ATP/GTP PHOSPHATASE"/>
    <property type="match status" value="1"/>
</dbReference>
<evidence type="ECO:0000259" key="1">
    <source>
        <dbReference type="Pfam" id="PF13175"/>
    </source>
</evidence>
<organism evidence="3 4">
    <name type="scientific">Agathobaculum faecis</name>
    <dbReference type="NCBI Taxonomy" id="2763013"/>
    <lineage>
        <taxon>Bacteria</taxon>
        <taxon>Bacillati</taxon>
        <taxon>Bacillota</taxon>
        <taxon>Clostridia</taxon>
        <taxon>Eubacteriales</taxon>
        <taxon>Butyricicoccaceae</taxon>
        <taxon>Agathobaculum</taxon>
    </lineage>
</organism>
<dbReference type="InterPro" id="IPR051396">
    <property type="entry name" value="Bact_Antivir_Def_Nuclease"/>
</dbReference>
<protein>
    <submittedName>
        <fullName evidence="3">AAA family ATPase</fullName>
    </submittedName>
</protein>
<proteinExistence type="predicted"/>
<dbReference type="InterPro" id="IPR034139">
    <property type="entry name" value="TOPRIM_OLD"/>
</dbReference>
<sequence>MYISELSIQGYKNTYEKSNISFNKGLNVLLGENGCGKTAVINALRLLFREPESNYACSLDDFYCSLDRSYAADTIEINALLTELTEDEKITFLSWCNADFNAHLHLRITENPTKPGAMKRKYWGGESTASIFEEDTFDRIECIYLPPLRDAEARLSAGRRSRLTWLLKKKYGDNTGSLVDSVAEFNNNIVQNKDDKYTEIQDVKASINGKIVEALGEKLGQSVNLQFSETTFNRIIENIRMVFFPHTGETDIAKFRDLATNSLGYNNLLYIATVFAELELIKDSDIFTILLIEEPEAHLHPQLQVKFIKYLEALVSTLPNAQVIVSTHSPVLASSVKIDKLIHLVGKENRIVSTMIGQKEFADTNAVNYINRWLDVTKSTMLFSRGIILVEGIAEALVLPRLAEIVLKKYNQSHDESLRLASALDEMGVSVININGINFQYFMKLFGNFQGSSGPNIPIFCSGLTDRDPGKDASDNVIYPEKDTEVESKNPIVEAKAEIDENEWTKLFVSPLKTFEYDLATYNPKVLAAVLKSIWPTSGGTVCAELDEIIGRETEYEDLSLLVKDAKYIYAHIESNKIGKGVFAYALAEKITDDFVVPDYISNAVLWACGGKSL</sequence>
<keyword evidence="4" id="KW-1185">Reference proteome</keyword>
<dbReference type="RefSeq" id="WP_054327197.1">
    <property type="nucleotide sequence ID" value="NZ_JACOPL010000015.1"/>
</dbReference>
<dbReference type="PANTHER" id="PTHR43581:SF4">
    <property type="entry name" value="ATP_GTP PHOSPHATASE"/>
    <property type="match status" value="1"/>
</dbReference>
<dbReference type="InterPro" id="IPR027417">
    <property type="entry name" value="P-loop_NTPase"/>
</dbReference>
<dbReference type="AlphaFoldDB" id="A0A923LXB0"/>
<dbReference type="Pfam" id="PF13175">
    <property type="entry name" value="AAA_15"/>
    <property type="match status" value="2"/>
</dbReference>
<comment type="caution">
    <text evidence="3">The sequence shown here is derived from an EMBL/GenBank/DDBJ whole genome shotgun (WGS) entry which is preliminary data.</text>
</comment>
<feature type="domain" description="Endonuclease GajA/Old nuclease/RecF-like AAA" evidence="1">
    <location>
        <begin position="1"/>
        <end position="72"/>
    </location>
</feature>
<gene>
    <name evidence="3" type="ORF">H8S45_13185</name>
</gene>
<dbReference type="InterPro" id="IPR041685">
    <property type="entry name" value="AAA_GajA/Old/RecF-like"/>
</dbReference>
<dbReference type="Pfam" id="PF20469">
    <property type="entry name" value="OLD-like_TOPRIM"/>
    <property type="match status" value="1"/>
</dbReference>
<dbReference type="Gene3D" id="3.40.50.300">
    <property type="entry name" value="P-loop containing nucleotide triphosphate hydrolases"/>
    <property type="match status" value="1"/>
</dbReference>